<gene>
    <name evidence="3" type="ORF">CC78DRAFT_573324</name>
</gene>
<accession>A0A9P4NCZ4</accession>
<organism evidence="3 4">
    <name type="scientific">Lojkania enalia</name>
    <dbReference type="NCBI Taxonomy" id="147567"/>
    <lineage>
        <taxon>Eukaryota</taxon>
        <taxon>Fungi</taxon>
        <taxon>Dikarya</taxon>
        <taxon>Ascomycota</taxon>
        <taxon>Pezizomycotina</taxon>
        <taxon>Dothideomycetes</taxon>
        <taxon>Pleosporomycetidae</taxon>
        <taxon>Pleosporales</taxon>
        <taxon>Pleosporales incertae sedis</taxon>
        <taxon>Lojkania</taxon>
    </lineage>
</organism>
<sequence length="112" mass="12352">MLLRTWLGLISYMAFDAAGAVNGRDGGSQRNYLSQESYCTLEERALQAVDGDWGTAVLLQGEQLPTLVSDWRRRCCNDKWTHAAGTGALAGRRKKQSEERGGQPQTSPGLFF</sequence>
<feature type="region of interest" description="Disordered" evidence="1">
    <location>
        <begin position="87"/>
        <end position="112"/>
    </location>
</feature>
<evidence type="ECO:0000256" key="1">
    <source>
        <dbReference type="SAM" id="MobiDB-lite"/>
    </source>
</evidence>
<proteinExistence type="predicted"/>
<dbReference type="AlphaFoldDB" id="A0A9P4NCZ4"/>
<reference evidence="4" key="1">
    <citation type="journal article" date="2020" name="Stud. Mycol.">
        <title>101 Dothideomycetes genomes: A test case for predicting lifestyles and emergence of pathogens.</title>
        <authorList>
            <person name="Haridas S."/>
            <person name="Albert R."/>
            <person name="Binder M."/>
            <person name="Bloem J."/>
            <person name="LaButti K."/>
            <person name="Salamov A."/>
            <person name="Andreopoulos B."/>
            <person name="Baker S."/>
            <person name="Barry K."/>
            <person name="Bills G."/>
            <person name="Bluhm B."/>
            <person name="Cannon C."/>
            <person name="Castanera R."/>
            <person name="Culley D."/>
            <person name="Daum C."/>
            <person name="Ezra D."/>
            <person name="Gonzalez J."/>
            <person name="Henrissat B."/>
            <person name="Kuo A."/>
            <person name="Liang C."/>
            <person name="Lipzen A."/>
            <person name="Lutzoni F."/>
            <person name="Magnuson J."/>
            <person name="Mondo S."/>
            <person name="Nolan M."/>
            <person name="Ohm R."/>
            <person name="Pangilinan J."/>
            <person name="Park H.-J."/>
            <person name="Ramirez L."/>
            <person name="Alfaro M."/>
            <person name="Sun H."/>
            <person name="Tritt A."/>
            <person name="Yoshinaga Y."/>
            <person name="Zwiers L.-H."/>
            <person name="Turgeon B."/>
            <person name="Goodwin S."/>
            <person name="Spatafora J."/>
            <person name="Crous P."/>
            <person name="Grigoriev I."/>
        </authorList>
    </citation>
    <scope>NUCLEOTIDE SEQUENCE [LARGE SCALE GENOMIC DNA]</scope>
    <source>
        <strain evidence="4">CBS 304.66</strain>
    </source>
</reference>
<feature type="chain" id="PRO_5040498806" evidence="2">
    <location>
        <begin position="21"/>
        <end position="112"/>
    </location>
</feature>
<dbReference type="Proteomes" id="UP000800093">
    <property type="component" value="Unassembled WGS sequence"/>
</dbReference>
<keyword evidence="2" id="KW-0732">Signal</keyword>
<evidence type="ECO:0000313" key="4">
    <source>
        <dbReference type="Proteomes" id="UP000800093"/>
    </source>
</evidence>
<keyword evidence="4" id="KW-1185">Reference proteome</keyword>
<comment type="caution">
    <text evidence="3">The sequence shown here is derived from an EMBL/GenBank/DDBJ whole genome shotgun (WGS) entry which is preliminary data.</text>
</comment>
<feature type="signal peptide" evidence="2">
    <location>
        <begin position="1"/>
        <end position="20"/>
    </location>
</feature>
<dbReference type="EMBL" id="ML986578">
    <property type="protein sequence ID" value="KAF2270959.1"/>
    <property type="molecule type" value="Genomic_DNA"/>
</dbReference>
<protein>
    <submittedName>
        <fullName evidence="3">Uncharacterized protein</fullName>
    </submittedName>
</protein>
<feature type="compositionally biased region" description="Polar residues" evidence="1">
    <location>
        <begin position="103"/>
        <end position="112"/>
    </location>
</feature>
<evidence type="ECO:0000313" key="3">
    <source>
        <dbReference type="EMBL" id="KAF2270959.1"/>
    </source>
</evidence>
<name>A0A9P4NCZ4_9PLEO</name>
<evidence type="ECO:0000256" key="2">
    <source>
        <dbReference type="SAM" id="SignalP"/>
    </source>
</evidence>